<dbReference type="GO" id="GO:0046872">
    <property type="term" value="F:metal ion binding"/>
    <property type="evidence" value="ECO:0007669"/>
    <property type="project" value="UniProtKB-KW"/>
</dbReference>
<keyword evidence="7" id="KW-0812">Transmembrane</keyword>
<protein>
    <submittedName>
        <fullName evidence="9">Mitochondrial metalloendopeptidase OMA1</fullName>
    </submittedName>
</protein>
<keyword evidence="7" id="KW-0472">Membrane</keyword>
<dbReference type="InterPro" id="IPR051156">
    <property type="entry name" value="Mito/Outer_Membr_Metalloprot"/>
</dbReference>
<dbReference type="Pfam" id="PF01435">
    <property type="entry name" value="Peptidase_M48"/>
    <property type="match status" value="1"/>
</dbReference>
<keyword evidence="7" id="KW-1133">Transmembrane helix</keyword>
<keyword evidence="5 6" id="KW-0482">Metalloprotease</keyword>
<comment type="cofactor">
    <cofactor evidence="6">
        <name>Zn(2+)</name>
        <dbReference type="ChEBI" id="CHEBI:29105"/>
    </cofactor>
    <text evidence="6">Binds 1 zinc ion per subunit.</text>
</comment>
<evidence type="ECO:0000256" key="2">
    <source>
        <dbReference type="ARBA" id="ARBA00022723"/>
    </source>
</evidence>
<dbReference type="PANTHER" id="PTHR22726:SF1">
    <property type="entry name" value="METALLOENDOPEPTIDASE OMA1, MITOCHONDRIAL"/>
    <property type="match status" value="1"/>
</dbReference>
<reference evidence="9" key="2">
    <citation type="submission" date="2023-05" db="EMBL/GenBank/DDBJ databases">
        <authorList>
            <person name="Schelkunov M.I."/>
        </authorList>
    </citation>
    <scope>NUCLEOTIDE SEQUENCE</scope>
    <source>
        <strain evidence="9">Hsosn_3</strain>
        <tissue evidence="9">Leaf</tissue>
    </source>
</reference>
<evidence type="ECO:0000313" key="9">
    <source>
        <dbReference type="EMBL" id="KAK1377058.1"/>
    </source>
</evidence>
<dbReference type="Proteomes" id="UP001237642">
    <property type="component" value="Unassembled WGS sequence"/>
</dbReference>
<keyword evidence="10" id="KW-1185">Reference proteome</keyword>
<dbReference type="GO" id="GO:0004222">
    <property type="term" value="F:metalloendopeptidase activity"/>
    <property type="evidence" value="ECO:0007669"/>
    <property type="project" value="InterPro"/>
</dbReference>
<evidence type="ECO:0000259" key="8">
    <source>
        <dbReference type="Pfam" id="PF01435"/>
    </source>
</evidence>
<evidence type="ECO:0000256" key="6">
    <source>
        <dbReference type="RuleBase" id="RU003983"/>
    </source>
</evidence>
<keyword evidence="3 6" id="KW-0378">Hydrolase</keyword>
<keyword evidence="2" id="KW-0479">Metal-binding</keyword>
<dbReference type="Gene3D" id="3.30.2010.10">
    <property type="entry name" value="Metalloproteases ('zincins'), catalytic domain"/>
    <property type="match status" value="1"/>
</dbReference>
<reference evidence="9" key="1">
    <citation type="submission" date="2023-02" db="EMBL/GenBank/DDBJ databases">
        <title>Genome of toxic invasive species Heracleum sosnowskyi carries increased number of genes despite the absence of recent whole-genome duplications.</title>
        <authorList>
            <person name="Schelkunov M."/>
            <person name="Shtratnikova V."/>
            <person name="Makarenko M."/>
            <person name="Klepikova A."/>
            <person name="Omelchenko D."/>
            <person name="Novikova G."/>
            <person name="Obukhova E."/>
            <person name="Bogdanov V."/>
            <person name="Penin A."/>
            <person name="Logacheva M."/>
        </authorList>
    </citation>
    <scope>NUCLEOTIDE SEQUENCE</scope>
    <source>
        <strain evidence="9">Hsosn_3</strain>
        <tissue evidence="9">Leaf</tissue>
    </source>
</reference>
<name>A0AAD8MM34_9APIA</name>
<evidence type="ECO:0000256" key="7">
    <source>
        <dbReference type="SAM" id="Phobius"/>
    </source>
</evidence>
<evidence type="ECO:0000256" key="5">
    <source>
        <dbReference type="ARBA" id="ARBA00023049"/>
    </source>
</evidence>
<dbReference type="EMBL" id="JAUIZM010000007">
    <property type="protein sequence ID" value="KAK1377058.1"/>
    <property type="molecule type" value="Genomic_DNA"/>
</dbReference>
<evidence type="ECO:0000313" key="10">
    <source>
        <dbReference type="Proteomes" id="UP001237642"/>
    </source>
</evidence>
<gene>
    <name evidence="9" type="ORF">POM88_033251</name>
</gene>
<feature type="domain" description="Peptidase M48" evidence="8">
    <location>
        <begin position="232"/>
        <end position="308"/>
    </location>
</feature>
<sequence>MLTKLASYKSSILKFLYSMKPGNCSTPKNILCNINHYLIPSPLAAASGISTSLTSAAASRISSSLTSVAASGISTSLKGALRHYHNNRRLTLAPKYYSKSARFIKHVKKHKVLYMVGLGFVTIFLIGSWETIPYSKRKHFVIVPASRNKSLGNFLFKMRKVRLVLSRDHPDSVRVRSISNQLLQALQSDLKIKQMSGLEYSSKDITSNVVEKKEVTVPWWRRTRFSTGHLEGLNWEVVVVDLNIKNAYVLPGGKIVVFRGILEHCKSDAQVATVIGHEVGHVVARHYAEQFTKWLWFAIGMMIIMASAAYDPREAPKVYEMLDDDDSSDSKFKFIDDLGFKTLVKHALRNNANIFQIIGGKRRNELSGDLMFADLNEGKFLKVNGSEVEIGTLLQFLTNPNRSFKSDFLIFVTA</sequence>
<dbReference type="GO" id="GO:0016020">
    <property type="term" value="C:membrane"/>
    <property type="evidence" value="ECO:0007669"/>
    <property type="project" value="TreeGrafter"/>
</dbReference>
<dbReference type="GO" id="GO:0051603">
    <property type="term" value="P:proteolysis involved in protein catabolic process"/>
    <property type="evidence" value="ECO:0007669"/>
    <property type="project" value="TreeGrafter"/>
</dbReference>
<keyword evidence="4 6" id="KW-0862">Zinc</keyword>
<dbReference type="InterPro" id="IPR001915">
    <property type="entry name" value="Peptidase_M48"/>
</dbReference>
<dbReference type="PANTHER" id="PTHR22726">
    <property type="entry name" value="METALLOENDOPEPTIDASE OMA1"/>
    <property type="match status" value="1"/>
</dbReference>
<dbReference type="AlphaFoldDB" id="A0AAD8MM34"/>
<evidence type="ECO:0000256" key="4">
    <source>
        <dbReference type="ARBA" id="ARBA00022833"/>
    </source>
</evidence>
<evidence type="ECO:0000256" key="1">
    <source>
        <dbReference type="ARBA" id="ARBA00022670"/>
    </source>
</evidence>
<organism evidence="9 10">
    <name type="scientific">Heracleum sosnowskyi</name>
    <dbReference type="NCBI Taxonomy" id="360622"/>
    <lineage>
        <taxon>Eukaryota</taxon>
        <taxon>Viridiplantae</taxon>
        <taxon>Streptophyta</taxon>
        <taxon>Embryophyta</taxon>
        <taxon>Tracheophyta</taxon>
        <taxon>Spermatophyta</taxon>
        <taxon>Magnoliopsida</taxon>
        <taxon>eudicotyledons</taxon>
        <taxon>Gunneridae</taxon>
        <taxon>Pentapetalae</taxon>
        <taxon>asterids</taxon>
        <taxon>campanulids</taxon>
        <taxon>Apiales</taxon>
        <taxon>Apiaceae</taxon>
        <taxon>Apioideae</taxon>
        <taxon>apioid superclade</taxon>
        <taxon>Tordylieae</taxon>
        <taxon>Tordyliinae</taxon>
        <taxon>Heracleum</taxon>
    </lineage>
</organism>
<accession>A0AAD8MM34</accession>
<comment type="similarity">
    <text evidence="6">Belongs to the peptidase M48 family.</text>
</comment>
<feature type="transmembrane region" description="Helical" evidence="7">
    <location>
        <begin position="112"/>
        <end position="129"/>
    </location>
</feature>
<keyword evidence="1 6" id="KW-0645">Protease</keyword>
<comment type="caution">
    <text evidence="9">The sequence shown here is derived from an EMBL/GenBank/DDBJ whole genome shotgun (WGS) entry which is preliminary data.</text>
</comment>
<evidence type="ECO:0000256" key="3">
    <source>
        <dbReference type="ARBA" id="ARBA00022801"/>
    </source>
</evidence>
<proteinExistence type="inferred from homology"/>